<organism evidence="1">
    <name type="scientific">marine metagenome</name>
    <dbReference type="NCBI Taxonomy" id="408172"/>
    <lineage>
        <taxon>unclassified sequences</taxon>
        <taxon>metagenomes</taxon>
        <taxon>ecological metagenomes</taxon>
    </lineage>
</organism>
<name>A0A381YGH6_9ZZZZ</name>
<protein>
    <recommendedName>
        <fullName evidence="2">DUF1499 domain-containing protein</fullName>
    </recommendedName>
</protein>
<reference evidence="1" key="1">
    <citation type="submission" date="2018-05" db="EMBL/GenBank/DDBJ databases">
        <authorList>
            <person name="Lanie J.A."/>
            <person name="Ng W.-L."/>
            <person name="Kazmierczak K.M."/>
            <person name="Andrzejewski T.M."/>
            <person name="Davidsen T.M."/>
            <person name="Wayne K.J."/>
            <person name="Tettelin H."/>
            <person name="Glass J.I."/>
            <person name="Rusch D."/>
            <person name="Podicherti R."/>
            <person name="Tsui H.-C.T."/>
            <person name="Winkler M.E."/>
        </authorList>
    </citation>
    <scope>NUCLEOTIDE SEQUENCE</scope>
</reference>
<dbReference type="Pfam" id="PF07386">
    <property type="entry name" value="DUF1499"/>
    <property type="match status" value="1"/>
</dbReference>
<dbReference type="PANTHER" id="PTHR34801">
    <property type="entry name" value="EXPRESSED PROTEIN"/>
    <property type="match status" value="1"/>
</dbReference>
<dbReference type="PANTHER" id="PTHR34801:SF6">
    <property type="entry name" value="SLL1620 PROTEIN"/>
    <property type="match status" value="1"/>
</dbReference>
<evidence type="ECO:0008006" key="2">
    <source>
        <dbReference type="Google" id="ProtNLM"/>
    </source>
</evidence>
<evidence type="ECO:0000313" key="1">
    <source>
        <dbReference type="EMBL" id="SVA75671.1"/>
    </source>
</evidence>
<accession>A0A381YGH6</accession>
<sequence>MRMLNKFQFVLKFSIIFGGIIMLFGISACSASSPKNLGLNNKLLAPCPKSPNCVLSQQSDEKHRIQPLAYTGSLEVAKERLSQVLMSLKNARVITQNGDYWHVEFITRWLRFIDDVEFYFPESEALIHLRSASRWGYTDFGANRKRVEEIRDRFEKLVSGS</sequence>
<gene>
    <name evidence="1" type="ORF">METZ01_LOCUS128525</name>
</gene>
<dbReference type="PROSITE" id="PS51257">
    <property type="entry name" value="PROKAR_LIPOPROTEIN"/>
    <property type="match status" value="1"/>
</dbReference>
<dbReference type="AlphaFoldDB" id="A0A381YGH6"/>
<proteinExistence type="predicted"/>
<dbReference type="EMBL" id="UINC01018095">
    <property type="protein sequence ID" value="SVA75671.1"/>
    <property type="molecule type" value="Genomic_DNA"/>
</dbReference>
<dbReference type="InterPro" id="IPR010865">
    <property type="entry name" value="DUF1499"/>
</dbReference>
<dbReference type="PIRSF" id="PIRSF026426">
    <property type="entry name" value="DUF1499"/>
    <property type="match status" value="1"/>
</dbReference>